<comment type="caution">
    <text evidence="9">The sequence shown here is derived from an EMBL/GenBank/DDBJ whole genome shotgun (WGS) entry which is preliminary data.</text>
</comment>
<keyword evidence="5 7" id="KW-1133">Transmembrane helix</keyword>
<name>A0ABW0NKS4_9MICO</name>
<dbReference type="PANTHER" id="PTHR33406:SF6">
    <property type="entry name" value="MEMBRANE PROTEIN YDGH-RELATED"/>
    <property type="match status" value="1"/>
</dbReference>
<keyword evidence="10" id="KW-1185">Reference proteome</keyword>
<feature type="transmembrane region" description="Helical" evidence="7">
    <location>
        <begin position="196"/>
        <end position="217"/>
    </location>
</feature>
<keyword evidence="4 7" id="KW-0812">Transmembrane</keyword>
<evidence type="ECO:0000256" key="1">
    <source>
        <dbReference type="ARBA" id="ARBA00004651"/>
    </source>
</evidence>
<evidence type="ECO:0000313" key="9">
    <source>
        <dbReference type="EMBL" id="MFC5501170.1"/>
    </source>
</evidence>
<feature type="transmembrane region" description="Helical" evidence="7">
    <location>
        <begin position="585"/>
        <end position="605"/>
    </location>
</feature>
<dbReference type="EMBL" id="JBHSMG010000001">
    <property type="protein sequence ID" value="MFC5501170.1"/>
    <property type="molecule type" value="Genomic_DNA"/>
</dbReference>
<evidence type="ECO:0000256" key="2">
    <source>
        <dbReference type="ARBA" id="ARBA00010157"/>
    </source>
</evidence>
<feature type="transmembrane region" description="Helical" evidence="7">
    <location>
        <begin position="652"/>
        <end position="673"/>
    </location>
</feature>
<dbReference type="InterPro" id="IPR050545">
    <property type="entry name" value="Mycobact_MmpL"/>
</dbReference>
<dbReference type="Gene3D" id="1.20.1640.10">
    <property type="entry name" value="Multidrug efflux transporter AcrB transmembrane domain"/>
    <property type="match status" value="2"/>
</dbReference>
<feature type="domain" description="Membrane transport protein MMPL" evidence="8">
    <location>
        <begin position="46"/>
        <end position="369"/>
    </location>
</feature>
<evidence type="ECO:0000313" key="10">
    <source>
        <dbReference type="Proteomes" id="UP001596039"/>
    </source>
</evidence>
<protein>
    <submittedName>
        <fullName evidence="9">MMPL family transporter</fullName>
    </submittedName>
</protein>
<dbReference type="Pfam" id="PF03176">
    <property type="entry name" value="MMPL"/>
    <property type="match status" value="2"/>
</dbReference>
<organism evidence="9 10">
    <name type="scientific">Lysinimonas soli</name>
    <dbReference type="NCBI Taxonomy" id="1074233"/>
    <lineage>
        <taxon>Bacteria</taxon>
        <taxon>Bacillati</taxon>
        <taxon>Actinomycetota</taxon>
        <taxon>Actinomycetes</taxon>
        <taxon>Micrococcales</taxon>
        <taxon>Microbacteriaceae</taxon>
        <taxon>Lysinimonas</taxon>
    </lineage>
</organism>
<keyword evidence="3" id="KW-1003">Cell membrane</keyword>
<feature type="transmembrane region" description="Helical" evidence="7">
    <location>
        <begin position="369"/>
        <end position="390"/>
    </location>
</feature>
<feature type="domain" description="Membrane transport protein MMPL" evidence="8">
    <location>
        <begin position="401"/>
        <end position="702"/>
    </location>
</feature>
<feature type="transmembrane region" description="Helical" evidence="7">
    <location>
        <begin position="552"/>
        <end position="573"/>
    </location>
</feature>
<keyword evidence="6 7" id="KW-0472">Membrane</keyword>
<dbReference type="PANTHER" id="PTHR33406">
    <property type="entry name" value="MEMBRANE PROTEIN MJ1562-RELATED"/>
    <property type="match status" value="1"/>
</dbReference>
<comment type="similarity">
    <text evidence="2">Belongs to the resistance-nodulation-cell division (RND) (TC 2.A.6) family. MmpL subfamily.</text>
</comment>
<feature type="transmembrane region" description="Helical" evidence="7">
    <location>
        <begin position="272"/>
        <end position="295"/>
    </location>
</feature>
<evidence type="ECO:0000256" key="3">
    <source>
        <dbReference type="ARBA" id="ARBA00022475"/>
    </source>
</evidence>
<evidence type="ECO:0000259" key="8">
    <source>
        <dbReference type="Pfam" id="PF03176"/>
    </source>
</evidence>
<feature type="transmembrane region" description="Helical" evidence="7">
    <location>
        <begin position="171"/>
        <end position="189"/>
    </location>
</feature>
<gene>
    <name evidence="9" type="ORF">ACFPJ4_02830</name>
</gene>
<dbReference type="RefSeq" id="WP_386738771.1">
    <property type="nucleotide sequence ID" value="NZ_JBHSMG010000001.1"/>
</dbReference>
<evidence type="ECO:0000256" key="7">
    <source>
        <dbReference type="SAM" id="Phobius"/>
    </source>
</evidence>
<evidence type="ECO:0000256" key="4">
    <source>
        <dbReference type="ARBA" id="ARBA00022692"/>
    </source>
</evidence>
<evidence type="ECO:0000256" key="5">
    <source>
        <dbReference type="ARBA" id="ARBA00022989"/>
    </source>
</evidence>
<proteinExistence type="inferred from homology"/>
<feature type="transmembrane region" description="Helical" evidence="7">
    <location>
        <begin position="229"/>
        <end position="251"/>
    </location>
</feature>
<feature type="transmembrane region" description="Helical" evidence="7">
    <location>
        <begin position="526"/>
        <end position="545"/>
    </location>
</feature>
<dbReference type="SUPFAM" id="SSF82866">
    <property type="entry name" value="Multidrug efflux transporter AcrB transmembrane domain"/>
    <property type="match status" value="2"/>
</dbReference>
<feature type="transmembrane region" description="Helical" evidence="7">
    <location>
        <begin position="626"/>
        <end position="646"/>
    </location>
</feature>
<comment type="subcellular location">
    <subcellularLocation>
        <location evidence="1">Cell membrane</location>
        <topology evidence="1">Multi-pass membrane protein</topology>
    </subcellularLocation>
</comment>
<sequence length="706" mass="72895">MTRTPPRWVRIVAPVILLGVWLGVSALGGPTFGTISTVVNNDQASYLPASAESTVVQAELKRFFPSDTVPAIVVYARTSGLTGDDRTAVAERVDAISAIAGVGTVVGPIPSTDGQALEVVVPVESNAVAKTVIAAVRSAAVDGIPSGLTSYVTGPAALGVDFGAAFGGIDGILLLVALLAVFVILLVVYRSLLLPILVLLTSTFALTGSILIVYLLAKAGWITVTGQSQGILSILALGAATDYSLLLVARFREALISHRTAWPAMRVALRAAVEPIAASAATVILGVLCLLLSGLNSNRGLGPVAAIAILFALLAALTALPALLLLCGRAAFWPFRPKYVEPVEGVPAVQKTGRLWGAVGGLVSRRPRAVWITSVVLLGAASLGLLQLQANGVPQTDLLLTQADSVDGQKLLAEHFEAGSGSPVYIVTREAEADRVVALAAATDGIADAAVYTGASGAPGGPAAPAKVVDGRVLVEATLSVQADSAAAEKAVTGLRDALPAIDPQAKVGGVTALALDTDITATADLRVIIPAVLLVVLLVLMLLLRSILAPVLLIGTVVLSYAATLGVSALVFNHLFRFPGADPSVPLFGFVFLVALGVDYNIFLMTRVREESLHIGTRPGIVRGVQATGGVITAAGIVLAATFSALQVIPILFLVQISFIVAFGVLLDTILVRSLLVPALSYDIGRRIWWPSKLGRAETTPRSPK</sequence>
<feature type="transmembrane region" description="Helical" evidence="7">
    <location>
        <begin position="301"/>
        <end position="326"/>
    </location>
</feature>
<reference evidence="10" key="1">
    <citation type="journal article" date="2019" name="Int. J. Syst. Evol. Microbiol.">
        <title>The Global Catalogue of Microorganisms (GCM) 10K type strain sequencing project: providing services to taxonomists for standard genome sequencing and annotation.</title>
        <authorList>
            <consortium name="The Broad Institute Genomics Platform"/>
            <consortium name="The Broad Institute Genome Sequencing Center for Infectious Disease"/>
            <person name="Wu L."/>
            <person name="Ma J."/>
        </authorList>
    </citation>
    <scope>NUCLEOTIDE SEQUENCE [LARGE SCALE GENOMIC DNA]</scope>
    <source>
        <strain evidence="10">CGMCC 4.6997</strain>
    </source>
</reference>
<evidence type="ECO:0000256" key="6">
    <source>
        <dbReference type="ARBA" id="ARBA00023136"/>
    </source>
</evidence>
<dbReference type="Proteomes" id="UP001596039">
    <property type="component" value="Unassembled WGS sequence"/>
</dbReference>
<dbReference type="InterPro" id="IPR004869">
    <property type="entry name" value="MMPL_dom"/>
</dbReference>
<accession>A0ABW0NKS4</accession>